<accession>A0A0H2RFS9</accession>
<proteinExistence type="predicted"/>
<gene>
    <name evidence="2" type="ORF">SCHPADRAFT_504299</name>
</gene>
<dbReference type="EMBL" id="KQ086018">
    <property type="protein sequence ID" value="KLO10735.1"/>
    <property type="molecule type" value="Genomic_DNA"/>
</dbReference>
<evidence type="ECO:0000313" key="3">
    <source>
        <dbReference type="Proteomes" id="UP000053477"/>
    </source>
</evidence>
<name>A0A0H2RFS9_9AGAM</name>
<dbReference type="InterPro" id="IPR040976">
    <property type="entry name" value="Pkinase_fungal"/>
</dbReference>
<dbReference type="STRING" id="27342.A0A0H2RFS9"/>
<organism evidence="2 3">
    <name type="scientific">Schizopora paradoxa</name>
    <dbReference type="NCBI Taxonomy" id="27342"/>
    <lineage>
        <taxon>Eukaryota</taxon>
        <taxon>Fungi</taxon>
        <taxon>Dikarya</taxon>
        <taxon>Basidiomycota</taxon>
        <taxon>Agaricomycotina</taxon>
        <taxon>Agaricomycetes</taxon>
        <taxon>Hymenochaetales</taxon>
        <taxon>Schizoporaceae</taxon>
        <taxon>Schizopora</taxon>
    </lineage>
</organism>
<feature type="domain" description="Fungal-type protein kinase" evidence="1">
    <location>
        <begin position="105"/>
        <end position="205"/>
    </location>
</feature>
<reference evidence="2 3" key="1">
    <citation type="submission" date="2015-04" db="EMBL/GenBank/DDBJ databases">
        <title>Complete genome sequence of Schizopora paradoxa KUC8140, a cosmopolitan wood degrader in East Asia.</title>
        <authorList>
            <consortium name="DOE Joint Genome Institute"/>
            <person name="Min B."/>
            <person name="Park H."/>
            <person name="Jang Y."/>
            <person name="Kim J.-J."/>
            <person name="Kim K.H."/>
            <person name="Pangilinan J."/>
            <person name="Lipzen A."/>
            <person name="Riley R."/>
            <person name="Grigoriev I.V."/>
            <person name="Spatafora J.W."/>
            <person name="Choi I.-G."/>
        </authorList>
    </citation>
    <scope>NUCLEOTIDE SEQUENCE [LARGE SCALE GENOMIC DNA]</scope>
    <source>
        <strain evidence="2 3">KUC8140</strain>
    </source>
</reference>
<protein>
    <recommendedName>
        <fullName evidence="1">Fungal-type protein kinase domain-containing protein</fullName>
    </recommendedName>
</protein>
<dbReference type="AlphaFoldDB" id="A0A0H2RFS9"/>
<dbReference type="InParanoid" id="A0A0H2RFS9"/>
<dbReference type="PANTHER" id="PTHR38248:SF2">
    <property type="entry name" value="FUNK1 11"/>
    <property type="match status" value="1"/>
</dbReference>
<dbReference type="OrthoDB" id="312874at2759"/>
<dbReference type="Pfam" id="PF17667">
    <property type="entry name" value="Pkinase_fungal"/>
    <property type="match status" value="1"/>
</dbReference>
<keyword evidence="3" id="KW-1185">Reference proteome</keyword>
<sequence length="206" mass="23014">MVTFTRTHPSSTLTFRRELTPVIDNLCASLVRIAGQHDMHFREKPSQEVLEIVAEVSDGLKSSTTGSTRQPRQWAVRSASVAPDADDKILGGLVLVKAEQWERYSRGGRPIGWEHVDALCVTQASAHESQQTAQARLFELARTVFKAQPTRRFVLGMTFVGSSMTTYYAERQGIMKSDCFDIHADPKSLIRIVVATAFMEDEDIGR</sequence>
<dbReference type="PANTHER" id="PTHR38248">
    <property type="entry name" value="FUNK1 6"/>
    <property type="match status" value="1"/>
</dbReference>
<evidence type="ECO:0000313" key="2">
    <source>
        <dbReference type="EMBL" id="KLO10735.1"/>
    </source>
</evidence>
<evidence type="ECO:0000259" key="1">
    <source>
        <dbReference type="Pfam" id="PF17667"/>
    </source>
</evidence>
<dbReference type="Proteomes" id="UP000053477">
    <property type="component" value="Unassembled WGS sequence"/>
</dbReference>